<accession>A0A512B2C3</accession>
<protein>
    <submittedName>
        <fullName evidence="8">TonB-dependent receptor</fullName>
    </submittedName>
</protein>
<dbReference type="Pfam" id="PF00593">
    <property type="entry name" value="TonB_dep_Rec_b-barrel"/>
    <property type="match status" value="1"/>
</dbReference>
<proteinExistence type="inferred from homology"/>
<keyword evidence="5" id="KW-0732">Signal</keyword>
<feature type="domain" description="TonB-dependent receptor-like beta-barrel" evidence="6">
    <location>
        <begin position="420"/>
        <end position="896"/>
    </location>
</feature>
<keyword evidence="8" id="KW-0675">Receptor</keyword>
<dbReference type="Proteomes" id="UP000321532">
    <property type="component" value="Unassembled WGS sequence"/>
</dbReference>
<dbReference type="Gene3D" id="2.170.130.10">
    <property type="entry name" value="TonB-dependent receptor, plug domain"/>
    <property type="match status" value="1"/>
</dbReference>
<dbReference type="InterPro" id="IPR000531">
    <property type="entry name" value="Beta-barrel_TonB"/>
</dbReference>
<dbReference type="AlphaFoldDB" id="A0A512B2C3"/>
<keyword evidence="3" id="KW-0998">Cell outer membrane</keyword>
<dbReference type="InterPro" id="IPR012910">
    <property type="entry name" value="Plug_dom"/>
</dbReference>
<dbReference type="OrthoDB" id="9768470at2"/>
<comment type="subcellular location">
    <subcellularLocation>
        <location evidence="1 4">Cell outer membrane</location>
    </subcellularLocation>
</comment>
<comment type="caution">
    <text evidence="8">The sequence shown here is derived from an EMBL/GenBank/DDBJ whole genome shotgun (WGS) entry which is preliminary data.</text>
</comment>
<evidence type="ECO:0000256" key="3">
    <source>
        <dbReference type="ARBA" id="ARBA00023237"/>
    </source>
</evidence>
<reference evidence="8 9" key="1">
    <citation type="submission" date="2019-07" db="EMBL/GenBank/DDBJ databases">
        <title>Whole genome shotgun sequence of Adhaeribacter aerolatus NBRC 106133.</title>
        <authorList>
            <person name="Hosoyama A."/>
            <person name="Uohara A."/>
            <person name="Ohji S."/>
            <person name="Ichikawa N."/>
        </authorList>
    </citation>
    <scope>NUCLEOTIDE SEQUENCE [LARGE SCALE GENOMIC DNA]</scope>
    <source>
        <strain evidence="8 9">NBRC 106133</strain>
    </source>
</reference>
<evidence type="ECO:0000259" key="6">
    <source>
        <dbReference type="Pfam" id="PF00593"/>
    </source>
</evidence>
<keyword evidence="2 4" id="KW-0472">Membrane</keyword>
<dbReference type="SUPFAM" id="SSF49464">
    <property type="entry name" value="Carboxypeptidase regulatory domain-like"/>
    <property type="match status" value="1"/>
</dbReference>
<dbReference type="SUPFAM" id="SSF56935">
    <property type="entry name" value="Porins"/>
    <property type="match status" value="1"/>
</dbReference>
<dbReference type="InterPro" id="IPR008969">
    <property type="entry name" value="CarboxyPept-like_regulatory"/>
</dbReference>
<name>A0A512B2C3_9BACT</name>
<feature type="chain" id="PRO_5022140925" evidence="5">
    <location>
        <begin position="20"/>
        <end position="939"/>
    </location>
</feature>
<evidence type="ECO:0000256" key="5">
    <source>
        <dbReference type="SAM" id="SignalP"/>
    </source>
</evidence>
<dbReference type="PANTHER" id="PTHR40980:SF4">
    <property type="entry name" value="TONB-DEPENDENT RECEPTOR-LIKE BETA-BARREL DOMAIN-CONTAINING PROTEIN"/>
    <property type="match status" value="1"/>
</dbReference>
<gene>
    <name evidence="8" type="ORF">AAE02nite_37760</name>
</gene>
<dbReference type="Gene3D" id="2.60.40.1120">
    <property type="entry name" value="Carboxypeptidase-like, regulatory domain"/>
    <property type="match status" value="1"/>
</dbReference>
<dbReference type="EMBL" id="BJYS01000031">
    <property type="protein sequence ID" value="GEO06112.1"/>
    <property type="molecule type" value="Genomic_DNA"/>
</dbReference>
<dbReference type="RefSeq" id="WP_146901488.1">
    <property type="nucleotide sequence ID" value="NZ_BJYS01000031.1"/>
</dbReference>
<sequence length="939" mass="104725">MKAILLFLTFLTGAISAFAQQGTLSGKVKDKTTGEPIIGATVAITNTSQGATTNVEGNYTISLAPGTYKVSVTYVSYKPQVFEQVQVSAGQPTNLNITLEEAATTLEAVTVTAARQTNTEVALISELKSSNVVVSGMSAEQIVRAQDRDAAEVVKRIPGITIMDNRFIVVRGLSERYNSVMLNDALSPSSEVDVRAFSFDILPTSVIDRVLIYKSPAPELPGDFAGGAIKIYTKNTVNQNATTFGFSTSYRGGTTFEDFNTYAGSKTDFLGFDNGTRKLPASFPTISAFQNNSSNAQKAQLGKQLPNIWKINTIAAAPDLRLNFGMNRLFRLGDKKLSSITALSYTNSRQNLFITRNNYTRYVPERGKEVNWSYQDDLSSQTARVGLLQNFSLSLNPRSKLEFRNLFNQIGIEEATIRTGQQRDYFNEEEKNYFLRYESRSIFTSQLQGTHTSGNDKNIFTWNTGFNYIGRQEPDLRRVRTTREVGSEGPYEPVIPTASSSAANAGRFYSDLSEKGFIASGELEHIFGAPDSTETENNLRLKVGFYGERKDRAFNSRYFGYIFPFGSTADREAVTRQPLEQTFAPANLDAENGIILDELTRVNDRYSAANTLGAGYFSLAKKINNFNLYGGLRGEYNYRQLTAEDFSGNANVNDPQFYLLPSLNTAYNFNDRSLLRLAYGMTINRPEFREQASFSFYDFIENASIRGNSALKTATVHNLDMRYEFYPSPSELLSVGVFYKKFFNPIETIIQSGSGSTPIYSFANAAEATNVGVEAEVRKSLRDISEKEFIQNHSLVLNASYIHSRVDLGANADVALQDRKRALMGQSPYILNGGLYYQNDDNGWQYALLYNVLGKRIYRVGSADTNPTVYEMPRNVIDFSVTKSFQNGIQLKAGVQDIFNQSFRFMQDTDQNGKITGFDDPIRNFNRGTYTTLGINYNF</sequence>
<feature type="signal peptide" evidence="5">
    <location>
        <begin position="1"/>
        <end position="19"/>
    </location>
</feature>
<dbReference type="GO" id="GO:0009279">
    <property type="term" value="C:cell outer membrane"/>
    <property type="evidence" value="ECO:0007669"/>
    <property type="project" value="UniProtKB-SubCell"/>
</dbReference>
<dbReference type="PANTHER" id="PTHR40980">
    <property type="entry name" value="PLUG DOMAIN-CONTAINING PROTEIN"/>
    <property type="match status" value="1"/>
</dbReference>
<feature type="domain" description="TonB-dependent receptor plug" evidence="7">
    <location>
        <begin position="128"/>
        <end position="227"/>
    </location>
</feature>
<evidence type="ECO:0000256" key="2">
    <source>
        <dbReference type="ARBA" id="ARBA00023136"/>
    </source>
</evidence>
<evidence type="ECO:0000256" key="1">
    <source>
        <dbReference type="ARBA" id="ARBA00004442"/>
    </source>
</evidence>
<dbReference type="Gene3D" id="2.40.170.20">
    <property type="entry name" value="TonB-dependent receptor, beta-barrel domain"/>
    <property type="match status" value="1"/>
</dbReference>
<keyword evidence="9" id="KW-1185">Reference proteome</keyword>
<evidence type="ECO:0000259" key="7">
    <source>
        <dbReference type="Pfam" id="PF07715"/>
    </source>
</evidence>
<organism evidence="8 9">
    <name type="scientific">Adhaeribacter aerolatus</name>
    <dbReference type="NCBI Taxonomy" id="670289"/>
    <lineage>
        <taxon>Bacteria</taxon>
        <taxon>Pseudomonadati</taxon>
        <taxon>Bacteroidota</taxon>
        <taxon>Cytophagia</taxon>
        <taxon>Cytophagales</taxon>
        <taxon>Hymenobacteraceae</taxon>
        <taxon>Adhaeribacter</taxon>
    </lineage>
</organism>
<evidence type="ECO:0000313" key="8">
    <source>
        <dbReference type="EMBL" id="GEO06112.1"/>
    </source>
</evidence>
<keyword evidence="4" id="KW-0798">TonB box</keyword>
<dbReference type="Pfam" id="PF07715">
    <property type="entry name" value="Plug"/>
    <property type="match status" value="1"/>
</dbReference>
<dbReference type="Pfam" id="PF13620">
    <property type="entry name" value="CarboxypepD_reg"/>
    <property type="match status" value="1"/>
</dbReference>
<dbReference type="InterPro" id="IPR037066">
    <property type="entry name" value="Plug_dom_sf"/>
</dbReference>
<evidence type="ECO:0000313" key="9">
    <source>
        <dbReference type="Proteomes" id="UP000321532"/>
    </source>
</evidence>
<comment type="similarity">
    <text evidence="4">Belongs to the TonB-dependent receptor family.</text>
</comment>
<dbReference type="InterPro" id="IPR036942">
    <property type="entry name" value="Beta-barrel_TonB_sf"/>
</dbReference>
<evidence type="ECO:0000256" key="4">
    <source>
        <dbReference type="RuleBase" id="RU003357"/>
    </source>
</evidence>